<evidence type="ECO:0000256" key="1">
    <source>
        <dbReference type="SAM" id="MobiDB-lite"/>
    </source>
</evidence>
<sequence>MKRPAFLVLLSLAPLAAHGQVNATSDYLSRMDSDGDGRISLAEYQDWMSYAFDAMDRNRDDTLTPDELPGGKGKPVTREGYRARIAATFNKQDVNRDGTLSARELAAPPQ</sequence>
<reference evidence="5" key="1">
    <citation type="journal article" date="2019" name="Int. J. Syst. Evol. Microbiol.">
        <title>The Global Catalogue of Microorganisms (GCM) 10K type strain sequencing project: providing services to taxonomists for standard genome sequencing and annotation.</title>
        <authorList>
            <consortium name="The Broad Institute Genomics Platform"/>
            <consortium name="The Broad Institute Genome Sequencing Center for Infectious Disease"/>
            <person name="Wu L."/>
            <person name="Ma J."/>
        </authorList>
    </citation>
    <scope>NUCLEOTIDE SEQUENCE [LARGE SCALE GENOMIC DNA]</scope>
    <source>
        <strain evidence="5">KCTC 42441</strain>
    </source>
</reference>
<organism evidence="4 5">
    <name type="scientific">Luteimonas soli</name>
    <dbReference type="NCBI Taxonomy" id="1648966"/>
    <lineage>
        <taxon>Bacteria</taxon>
        <taxon>Pseudomonadati</taxon>
        <taxon>Pseudomonadota</taxon>
        <taxon>Gammaproteobacteria</taxon>
        <taxon>Lysobacterales</taxon>
        <taxon>Lysobacteraceae</taxon>
        <taxon>Luteimonas</taxon>
    </lineage>
</organism>
<evidence type="ECO:0000256" key="2">
    <source>
        <dbReference type="SAM" id="SignalP"/>
    </source>
</evidence>
<dbReference type="InterPro" id="IPR011992">
    <property type="entry name" value="EF-hand-dom_pair"/>
</dbReference>
<evidence type="ECO:0000313" key="4">
    <source>
        <dbReference type="EMBL" id="MFC3716056.1"/>
    </source>
</evidence>
<dbReference type="Proteomes" id="UP001595705">
    <property type="component" value="Unassembled WGS sequence"/>
</dbReference>
<keyword evidence="5" id="KW-1185">Reference proteome</keyword>
<feature type="domain" description="EF-hand" evidence="3">
    <location>
        <begin position="31"/>
        <end position="54"/>
    </location>
</feature>
<protein>
    <recommendedName>
        <fullName evidence="3">EF-hand domain-containing protein</fullName>
    </recommendedName>
</protein>
<dbReference type="SUPFAM" id="SSF47473">
    <property type="entry name" value="EF-hand"/>
    <property type="match status" value="1"/>
</dbReference>
<dbReference type="PROSITE" id="PS50222">
    <property type="entry name" value="EF_HAND_2"/>
    <property type="match status" value="1"/>
</dbReference>
<proteinExistence type="predicted"/>
<name>A0ABV7XIV3_9GAMM</name>
<dbReference type="EMBL" id="JBHRYA010000007">
    <property type="protein sequence ID" value="MFC3716056.1"/>
    <property type="molecule type" value="Genomic_DNA"/>
</dbReference>
<comment type="caution">
    <text evidence="4">The sequence shown here is derived from an EMBL/GenBank/DDBJ whole genome shotgun (WGS) entry which is preliminary data.</text>
</comment>
<feature type="signal peptide" evidence="2">
    <location>
        <begin position="1"/>
        <end position="19"/>
    </location>
</feature>
<dbReference type="PROSITE" id="PS00018">
    <property type="entry name" value="EF_HAND_1"/>
    <property type="match status" value="2"/>
</dbReference>
<dbReference type="InterPro" id="IPR002048">
    <property type="entry name" value="EF_hand_dom"/>
</dbReference>
<feature type="chain" id="PRO_5046870663" description="EF-hand domain-containing protein" evidence="2">
    <location>
        <begin position="20"/>
        <end position="110"/>
    </location>
</feature>
<feature type="region of interest" description="Disordered" evidence="1">
    <location>
        <begin position="59"/>
        <end position="79"/>
    </location>
</feature>
<evidence type="ECO:0000259" key="3">
    <source>
        <dbReference type="PROSITE" id="PS50222"/>
    </source>
</evidence>
<accession>A0ABV7XIV3</accession>
<dbReference type="Gene3D" id="1.10.238.10">
    <property type="entry name" value="EF-hand"/>
    <property type="match status" value="1"/>
</dbReference>
<dbReference type="Pfam" id="PF13202">
    <property type="entry name" value="EF-hand_5"/>
    <property type="match status" value="2"/>
</dbReference>
<keyword evidence="2" id="KW-0732">Signal</keyword>
<dbReference type="InterPro" id="IPR018247">
    <property type="entry name" value="EF_Hand_1_Ca_BS"/>
</dbReference>
<gene>
    <name evidence="4" type="ORF">ACFONC_07825</name>
</gene>
<evidence type="ECO:0000313" key="5">
    <source>
        <dbReference type="Proteomes" id="UP001595705"/>
    </source>
</evidence>
<dbReference type="RefSeq" id="WP_386743175.1">
    <property type="nucleotide sequence ID" value="NZ_JBHRYA010000007.1"/>
</dbReference>